<feature type="non-terminal residue" evidence="2">
    <location>
        <position position="153"/>
    </location>
</feature>
<dbReference type="InterPro" id="IPR050062">
    <property type="entry name" value="Pro-tRNA_synthetase"/>
</dbReference>
<proteinExistence type="predicted"/>
<dbReference type="Gene3D" id="3.40.50.800">
    <property type="entry name" value="Anticodon-binding domain"/>
    <property type="match status" value="1"/>
</dbReference>
<organism evidence="2 3">
    <name type="scientific">Adineta steineri</name>
    <dbReference type="NCBI Taxonomy" id="433720"/>
    <lineage>
        <taxon>Eukaryota</taxon>
        <taxon>Metazoa</taxon>
        <taxon>Spiralia</taxon>
        <taxon>Gnathifera</taxon>
        <taxon>Rotifera</taxon>
        <taxon>Eurotatoria</taxon>
        <taxon>Bdelloidea</taxon>
        <taxon>Adinetida</taxon>
        <taxon>Adinetidae</taxon>
        <taxon>Adineta</taxon>
    </lineage>
</organism>
<accession>A0A820LI03</accession>
<reference evidence="2" key="1">
    <citation type="submission" date="2021-02" db="EMBL/GenBank/DDBJ databases">
        <authorList>
            <person name="Nowell W R."/>
        </authorList>
    </citation>
    <scope>NUCLEOTIDE SEQUENCE</scope>
</reference>
<sequence length="153" mass="17522">AIEGSSDTAVDKKPLIMGCYGIGLTRLMAASVEILTSKDSNNIRWPKRIVPYQVAILPPKKGSPEETVGNEKTLGRLLKLDNNEWFVDDRTELTIGYRLKDCEKMCIPIVIAFEKRATKQNLCEVIDVYNNRTEYLSYEETLKFIQNYYSLFC</sequence>
<dbReference type="GO" id="GO:0005739">
    <property type="term" value="C:mitochondrion"/>
    <property type="evidence" value="ECO:0007669"/>
    <property type="project" value="TreeGrafter"/>
</dbReference>
<dbReference type="SUPFAM" id="SSF52954">
    <property type="entry name" value="Class II aaRS ABD-related"/>
    <property type="match status" value="1"/>
</dbReference>
<dbReference type="SUPFAM" id="SSF55681">
    <property type="entry name" value="Class II aaRS and biotin synthetases"/>
    <property type="match status" value="1"/>
</dbReference>
<gene>
    <name evidence="2" type="ORF">OXD698_LOCUS49126</name>
</gene>
<dbReference type="InterPro" id="IPR004154">
    <property type="entry name" value="Anticodon-bd"/>
</dbReference>
<feature type="domain" description="Anticodon-binding" evidence="1">
    <location>
        <begin position="53"/>
        <end position="147"/>
    </location>
</feature>
<dbReference type="InterPro" id="IPR045864">
    <property type="entry name" value="aa-tRNA-synth_II/BPL/LPL"/>
</dbReference>
<protein>
    <recommendedName>
        <fullName evidence="1">Anticodon-binding domain-containing protein</fullName>
    </recommendedName>
</protein>
<dbReference type="GO" id="GO:0004827">
    <property type="term" value="F:proline-tRNA ligase activity"/>
    <property type="evidence" value="ECO:0007669"/>
    <property type="project" value="TreeGrafter"/>
</dbReference>
<evidence type="ECO:0000259" key="1">
    <source>
        <dbReference type="Pfam" id="PF03129"/>
    </source>
</evidence>
<evidence type="ECO:0000313" key="3">
    <source>
        <dbReference type="Proteomes" id="UP000663844"/>
    </source>
</evidence>
<dbReference type="Pfam" id="PF03129">
    <property type="entry name" value="HGTP_anticodon"/>
    <property type="match status" value="1"/>
</dbReference>
<comment type="caution">
    <text evidence="2">The sequence shown here is derived from an EMBL/GenBank/DDBJ whole genome shotgun (WGS) entry which is preliminary data.</text>
</comment>
<dbReference type="Proteomes" id="UP000663844">
    <property type="component" value="Unassembled WGS sequence"/>
</dbReference>
<name>A0A820LI03_9BILA</name>
<evidence type="ECO:0000313" key="2">
    <source>
        <dbReference type="EMBL" id="CAF4357632.1"/>
    </source>
</evidence>
<dbReference type="EMBL" id="CAJOAZ010021620">
    <property type="protein sequence ID" value="CAF4357632.1"/>
    <property type="molecule type" value="Genomic_DNA"/>
</dbReference>
<dbReference type="PANTHER" id="PTHR42753">
    <property type="entry name" value="MITOCHONDRIAL RIBOSOME PROTEIN L39/PROLYL-TRNA LIGASE FAMILY MEMBER"/>
    <property type="match status" value="1"/>
</dbReference>
<dbReference type="InterPro" id="IPR036621">
    <property type="entry name" value="Anticodon-bd_dom_sf"/>
</dbReference>
<dbReference type="AlphaFoldDB" id="A0A820LI03"/>
<dbReference type="PANTHER" id="PTHR42753:SF10">
    <property type="entry name" value="PROLINE--TRNA LIGASE, MITOCHONDRIAL-RELATED"/>
    <property type="match status" value="1"/>
</dbReference>
<dbReference type="Gene3D" id="3.30.930.10">
    <property type="entry name" value="Bira Bifunctional Protein, Domain 2"/>
    <property type="match status" value="1"/>
</dbReference>
<dbReference type="GO" id="GO:0006433">
    <property type="term" value="P:prolyl-tRNA aminoacylation"/>
    <property type="evidence" value="ECO:0007669"/>
    <property type="project" value="TreeGrafter"/>
</dbReference>